<feature type="domain" description="DUF4130" evidence="1">
    <location>
        <begin position="89"/>
        <end position="246"/>
    </location>
</feature>
<dbReference type="AlphaFoldDB" id="A0A9D1P9L7"/>
<comment type="caution">
    <text evidence="2">The sequence shown here is derived from an EMBL/GenBank/DDBJ whole genome shotgun (WGS) entry which is preliminary data.</text>
</comment>
<evidence type="ECO:0000313" key="3">
    <source>
        <dbReference type="Proteomes" id="UP000886884"/>
    </source>
</evidence>
<accession>A0A9D1P9L7</accession>
<dbReference type="InterPro" id="IPR023875">
    <property type="entry name" value="DNA_repair_put"/>
</dbReference>
<organism evidence="2 3">
    <name type="scientific">Candidatus Ornithocaccomicrobium faecavium</name>
    <dbReference type="NCBI Taxonomy" id="2840890"/>
    <lineage>
        <taxon>Bacteria</taxon>
        <taxon>Bacillati</taxon>
        <taxon>Bacillota</taxon>
        <taxon>Clostridia</taxon>
        <taxon>Candidatus Ornithocaccomicrobium</taxon>
    </lineage>
</organism>
<dbReference type="NCBIfam" id="TIGR03915">
    <property type="entry name" value="SAM_7_link_chp"/>
    <property type="match status" value="1"/>
</dbReference>
<name>A0A9D1P9L7_9FIRM</name>
<proteinExistence type="predicted"/>
<protein>
    <submittedName>
        <fullName evidence="2">TIGR03915 family putative DNA repair protein</fullName>
    </submittedName>
</protein>
<dbReference type="EMBL" id="DVOT01000209">
    <property type="protein sequence ID" value="HIV28577.1"/>
    <property type="molecule type" value="Genomic_DNA"/>
</dbReference>
<dbReference type="Pfam" id="PF13566">
    <property type="entry name" value="DUF4130"/>
    <property type="match status" value="1"/>
</dbReference>
<evidence type="ECO:0000259" key="1">
    <source>
        <dbReference type="Pfam" id="PF13566"/>
    </source>
</evidence>
<reference evidence="2" key="2">
    <citation type="journal article" date="2021" name="PeerJ">
        <title>Extensive microbial diversity within the chicken gut microbiome revealed by metagenomics and culture.</title>
        <authorList>
            <person name="Gilroy R."/>
            <person name="Ravi A."/>
            <person name="Getino M."/>
            <person name="Pursley I."/>
            <person name="Horton D.L."/>
            <person name="Alikhan N.F."/>
            <person name="Baker D."/>
            <person name="Gharbi K."/>
            <person name="Hall N."/>
            <person name="Watson M."/>
            <person name="Adriaenssens E.M."/>
            <person name="Foster-Nyarko E."/>
            <person name="Jarju S."/>
            <person name="Secka A."/>
            <person name="Antonio M."/>
            <person name="Oren A."/>
            <person name="Chaudhuri R.R."/>
            <person name="La Ragione R."/>
            <person name="Hildebrand F."/>
            <person name="Pallen M.J."/>
        </authorList>
    </citation>
    <scope>NUCLEOTIDE SEQUENCE</scope>
    <source>
        <strain evidence="2">CHK183-6373</strain>
    </source>
</reference>
<dbReference type="Proteomes" id="UP000886884">
    <property type="component" value="Unassembled WGS sequence"/>
</dbReference>
<gene>
    <name evidence="2" type="ORF">IAA64_11435</name>
</gene>
<dbReference type="InterPro" id="IPR025404">
    <property type="entry name" value="DUF4130"/>
</dbReference>
<evidence type="ECO:0000313" key="2">
    <source>
        <dbReference type="EMBL" id="HIV28577.1"/>
    </source>
</evidence>
<sequence>MPKRTDIAYLYDGSYEGFLCCVFESFEKQEIPSDILAEDGAQLSLFPARAIPTDASRASRVAASIPRRISREAEEFVYVAFHTCLNCREIRLLAFLRLGYKAGPAVMHMLADETIAPLFAAVRHAQNEAHLLSGFIRFADCGGLLAATIAPKNRVLPLLAEHFAGRYSACPILIFDETHAQALVAEGGRWRIAPLANFTPPPPGAKEREIRALWRAFYDAIAIEGRRNERCRMSHMPKRYWAHMTEFAQDDAVAAEESASLPAPTPGESAREICFHNCI</sequence>
<reference evidence="2" key="1">
    <citation type="submission" date="2020-10" db="EMBL/GenBank/DDBJ databases">
        <authorList>
            <person name="Gilroy R."/>
        </authorList>
    </citation>
    <scope>NUCLEOTIDE SEQUENCE</scope>
    <source>
        <strain evidence="2">CHK183-6373</strain>
    </source>
</reference>